<organism evidence="1 2">
    <name type="scientific">Candidatus Electrothrix aarhusensis</name>
    <dbReference type="NCBI Taxonomy" id="1859131"/>
    <lineage>
        <taxon>Bacteria</taxon>
        <taxon>Pseudomonadati</taxon>
        <taxon>Thermodesulfobacteriota</taxon>
        <taxon>Desulfobulbia</taxon>
        <taxon>Desulfobulbales</taxon>
        <taxon>Desulfobulbaceae</taxon>
        <taxon>Candidatus Electrothrix</taxon>
    </lineage>
</organism>
<sequence length="144" mass="16920">MAEELHAADFFGWTAQQAALLRAGRVDKIDREHLAEEIEDMGKSLQRELVSRLTILFIHLLKWQFQPGYRGNSWRYTIEEQRDQLTDHLLDNPSMKQKIPQAIERAYKYARTGAARETGLTKKTFPEECPWSFEQALDKELWPE</sequence>
<gene>
    <name evidence="1" type="ORF">H206_00311</name>
</gene>
<dbReference type="Pfam" id="PF01724">
    <property type="entry name" value="DUF29"/>
    <property type="match status" value="1"/>
</dbReference>
<dbReference type="Proteomes" id="UP000287853">
    <property type="component" value="Unassembled WGS sequence"/>
</dbReference>
<dbReference type="InterPro" id="IPR002636">
    <property type="entry name" value="DUF29"/>
</dbReference>
<evidence type="ECO:0000313" key="2">
    <source>
        <dbReference type="Proteomes" id="UP000287853"/>
    </source>
</evidence>
<dbReference type="PANTHER" id="PTHR34235">
    <property type="entry name" value="SLR1203 PROTEIN-RELATED"/>
    <property type="match status" value="1"/>
</dbReference>
<evidence type="ECO:0000313" key="1">
    <source>
        <dbReference type="EMBL" id="RWX46544.1"/>
    </source>
</evidence>
<protein>
    <recommendedName>
        <fullName evidence="3">DUF29 domain-containing protein</fullName>
    </recommendedName>
</protein>
<keyword evidence="2" id="KW-1185">Reference proteome</keyword>
<dbReference type="AlphaFoldDB" id="A0A444J087"/>
<dbReference type="EMBL" id="MTKO01000060">
    <property type="protein sequence ID" value="RWX46544.1"/>
    <property type="molecule type" value="Genomic_DNA"/>
</dbReference>
<reference evidence="1 2" key="1">
    <citation type="submission" date="2017-01" db="EMBL/GenBank/DDBJ databases">
        <title>The cable genome- insights into the physiology and evolution of filamentous bacteria capable of sulfide oxidation via long distance electron transfer.</title>
        <authorList>
            <person name="Schreiber L."/>
            <person name="Bjerg J.T."/>
            <person name="Boggild A."/>
            <person name="Van De Vossenberg J."/>
            <person name="Meysman F."/>
            <person name="Nielsen L.P."/>
            <person name="Schramm A."/>
            <person name="Kjeldsen K.U."/>
        </authorList>
    </citation>
    <scope>NUCLEOTIDE SEQUENCE [LARGE SCALE GENOMIC DNA]</scope>
    <source>
        <strain evidence="1">MCF</strain>
    </source>
</reference>
<evidence type="ECO:0008006" key="3">
    <source>
        <dbReference type="Google" id="ProtNLM"/>
    </source>
</evidence>
<dbReference type="Gene3D" id="1.20.1220.20">
    <property type="entry name" value="Uncharcterised protein PF01724"/>
    <property type="match status" value="1"/>
</dbReference>
<comment type="caution">
    <text evidence="1">The sequence shown here is derived from an EMBL/GenBank/DDBJ whole genome shotgun (WGS) entry which is preliminary data.</text>
</comment>
<proteinExistence type="predicted"/>
<accession>A0A444J087</accession>
<name>A0A444J087_9BACT</name>